<dbReference type="AlphaFoldDB" id="A0A2N9AR74"/>
<name>A0A2N9AR74_METEX</name>
<dbReference type="Pfam" id="PF05521">
    <property type="entry name" value="Phage_HCP"/>
    <property type="match status" value="1"/>
</dbReference>
<dbReference type="Gene3D" id="2.40.10.270">
    <property type="entry name" value="Bacteriophage SPP1 head-tail adaptor protein"/>
    <property type="match status" value="1"/>
</dbReference>
<accession>A0A2N9AR74</accession>
<proteinExistence type="predicted"/>
<dbReference type="InterPro" id="IPR038666">
    <property type="entry name" value="SSP1_head-tail_sf"/>
</dbReference>
<evidence type="ECO:0000313" key="1">
    <source>
        <dbReference type="EMBL" id="SOR29838.1"/>
    </source>
</evidence>
<evidence type="ECO:0000313" key="2">
    <source>
        <dbReference type="Proteomes" id="UP000233769"/>
    </source>
</evidence>
<dbReference type="EMBL" id="LT962688">
    <property type="protein sequence ID" value="SOR29838.1"/>
    <property type="molecule type" value="Genomic_DNA"/>
</dbReference>
<dbReference type="Proteomes" id="UP000233769">
    <property type="component" value="Chromosome tk0001"/>
</dbReference>
<dbReference type="InterPro" id="IPR008767">
    <property type="entry name" value="Phage_SPP1_head-tail_adaptor"/>
</dbReference>
<reference evidence="2" key="1">
    <citation type="submission" date="2017-10" db="EMBL/GenBank/DDBJ databases">
        <authorList>
            <person name="Regsiter A."/>
            <person name="William W."/>
        </authorList>
    </citation>
    <scope>NUCLEOTIDE SEQUENCE [LARGE SCALE GENOMIC DNA]</scope>
</reference>
<protein>
    <submittedName>
        <fullName evidence="1">Phage head-tail adaptor</fullName>
    </submittedName>
</protein>
<organism evidence="1 2">
    <name type="scientific">Methylorubrum extorquens</name>
    <name type="common">Methylobacterium dichloromethanicum</name>
    <name type="synonym">Methylobacterium extorquens</name>
    <dbReference type="NCBI Taxonomy" id="408"/>
    <lineage>
        <taxon>Bacteria</taxon>
        <taxon>Pseudomonadati</taxon>
        <taxon>Pseudomonadota</taxon>
        <taxon>Alphaproteobacteria</taxon>
        <taxon>Hyphomicrobiales</taxon>
        <taxon>Methylobacteriaceae</taxon>
        <taxon>Methylorubrum</taxon>
    </lineage>
</organism>
<gene>
    <name evidence="1" type="ORF">TK0001_3236</name>
</gene>
<sequence>MQAGQLDKRVTFMRRERVPGKSTDRGPFAELLKVACAFRPLSGRALAEAGSLTDAIEGSICVRDTARTRGLTVADRAVIDGRDMAIESVQPSDRSGWLWIKVSRRKASA</sequence>